<evidence type="ECO:0000313" key="2">
    <source>
        <dbReference type="Proteomes" id="UP001497535"/>
    </source>
</evidence>
<accession>A0ACB0Z4Z2</accession>
<dbReference type="EMBL" id="CAVMJV010000024">
    <property type="protein sequence ID" value="CAK5074046.1"/>
    <property type="molecule type" value="Genomic_DNA"/>
</dbReference>
<sequence length="78" mass="9121">MPPSLRPFSFLYSFSLGPFFLFFLFESISSSIPFYSFPPSFPSTILFHCCQLPPLPLTPFLLTHTCSFTFPFSFFFYF</sequence>
<keyword evidence="2" id="KW-1185">Reference proteome</keyword>
<reference evidence="1" key="1">
    <citation type="submission" date="2023-11" db="EMBL/GenBank/DDBJ databases">
        <authorList>
            <person name="Poullet M."/>
        </authorList>
    </citation>
    <scope>NUCLEOTIDE SEQUENCE</scope>
    <source>
        <strain evidence="1">E1834</strain>
    </source>
</reference>
<gene>
    <name evidence="1" type="ORF">MENTE1834_LOCUS20746</name>
</gene>
<dbReference type="Proteomes" id="UP001497535">
    <property type="component" value="Unassembled WGS sequence"/>
</dbReference>
<name>A0ACB0Z4Z2_MELEN</name>
<protein>
    <submittedName>
        <fullName evidence="1">Uncharacterized protein</fullName>
    </submittedName>
</protein>
<evidence type="ECO:0000313" key="1">
    <source>
        <dbReference type="EMBL" id="CAK5074046.1"/>
    </source>
</evidence>
<proteinExistence type="predicted"/>
<organism evidence="1 2">
    <name type="scientific">Meloidogyne enterolobii</name>
    <name type="common">Root-knot nematode worm</name>
    <name type="synonym">Meloidogyne mayaguensis</name>
    <dbReference type="NCBI Taxonomy" id="390850"/>
    <lineage>
        <taxon>Eukaryota</taxon>
        <taxon>Metazoa</taxon>
        <taxon>Ecdysozoa</taxon>
        <taxon>Nematoda</taxon>
        <taxon>Chromadorea</taxon>
        <taxon>Rhabditida</taxon>
        <taxon>Tylenchina</taxon>
        <taxon>Tylenchomorpha</taxon>
        <taxon>Tylenchoidea</taxon>
        <taxon>Meloidogynidae</taxon>
        <taxon>Meloidogyninae</taxon>
        <taxon>Meloidogyne</taxon>
    </lineage>
</organism>
<comment type="caution">
    <text evidence="1">The sequence shown here is derived from an EMBL/GenBank/DDBJ whole genome shotgun (WGS) entry which is preliminary data.</text>
</comment>